<dbReference type="InterPro" id="IPR011701">
    <property type="entry name" value="MFS"/>
</dbReference>
<feature type="transmembrane region" description="Helical" evidence="6">
    <location>
        <begin position="95"/>
        <end position="116"/>
    </location>
</feature>
<evidence type="ECO:0000313" key="8">
    <source>
        <dbReference type="EMBL" id="HBP28131.1"/>
    </source>
</evidence>
<dbReference type="Gene3D" id="1.20.1250.20">
    <property type="entry name" value="MFS general substrate transporter like domains"/>
    <property type="match status" value="2"/>
</dbReference>
<accession>A0A356LC44</accession>
<keyword evidence="5 6" id="KW-0472">Membrane</keyword>
<sequence>MPVIVYFLAMAIFALTTSEFMVAGMMPSLAQALDVSVPEVGYLISYYAAGMVIGGPVLMLALLNVPRKRALLVLIGVYTVGQSAAAAAITYEIMVAGRILCGVAASACFGLALAICAQMVPPGKMARAAAIVIGGLMFATVFGVPAATALEQNLGWRFVFWLVAAMTAASGVVLAITLPASRIAQRISARAELASLNNGRLWAAYATSALIIGATFAAFSYFSPILLNVSRYDASTIPLLLMLYGAATVVGNFVVGRLADRHTMQVLFWGQVLLTAALIAFALFGQLQPVALGALILIGLTGVALNPAMVTRVIKTANASPLVNTLHASVINIGLFAGSALGGLGISLDFGMRAPLWVGAGLAVIGVLSVVPLVFREKVSTESIEVAGALRSECA</sequence>
<evidence type="ECO:0000259" key="7">
    <source>
        <dbReference type="PROSITE" id="PS50850"/>
    </source>
</evidence>
<dbReference type="InterPro" id="IPR050189">
    <property type="entry name" value="MFS_Efflux_Transporters"/>
</dbReference>
<proteinExistence type="predicted"/>
<dbReference type="Pfam" id="PF07690">
    <property type="entry name" value="MFS_1"/>
    <property type="match status" value="1"/>
</dbReference>
<reference evidence="8 9" key="1">
    <citation type="journal article" date="2018" name="Nat. Biotechnol.">
        <title>A standardized bacterial taxonomy based on genome phylogeny substantially revises the tree of life.</title>
        <authorList>
            <person name="Parks D.H."/>
            <person name="Chuvochina M."/>
            <person name="Waite D.W."/>
            <person name="Rinke C."/>
            <person name="Skarshewski A."/>
            <person name="Chaumeil P.A."/>
            <person name="Hugenholtz P."/>
        </authorList>
    </citation>
    <scope>NUCLEOTIDE SEQUENCE [LARGE SCALE GENOMIC DNA]</scope>
    <source>
        <strain evidence="8">UBA10707</strain>
    </source>
</reference>
<dbReference type="InterPro" id="IPR036259">
    <property type="entry name" value="MFS_trans_sf"/>
</dbReference>
<feature type="transmembrane region" description="Helical" evidence="6">
    <location>
        <begin position="354"/>
        <end position="375"/>
    </location>
</feature>
<evidence type="ECO:0000256" key="4">
    <source>
        <dbReference type="ARBA" id="ARBA00022989"/>
    </source>
</evidence>
<keyword evidence="2" id="KW-1003">Cell membrane</keyword>
<evidence type="ECO:0000313" key="9">
    <source>
        <dbReference type="Proteomes" id="UP000264036"/>
    </source>
</evidence>
<dbReference type="Proteomes" id="UP000264036">
    <property type="component" value="Unassembled WGS sequence"/>
</dbReference>
<dbReference type="PANTHER" id="PTHR43124:SF8">
    <property type="entry name" value="INNER MEMBRANE TRANSPORT PROTEIN YDHP"/>
    <property type="match status" value="1"/>
</dbReference>
<comment type="caution">
    <text evidence="8">The sequence shown here is derived from an EMBL/GenBank/DDBJ whole genome shotgun (WGS) entry which is preliminary data.</text>
</comment>
<feature type="transmembrane region" description="Helical" evidence="6">
    <location>
        <begin position="326"/>
        <end position="348"/>
    </location>
</feature>
<feature type="transmembrane region" description="Helical" evidence="6">
    <location>
        <begin position="290"/>
        <end position="314"/>
    </location>
</feature>
<protein>
    <submittedName>
        <fullName evidence="8">MFS transporter</fullName>
    </submittedName>
</protein>
<feature type="transmembrane region" description="Helical" evidence="6">
    <location>
        <begin position="266"/>
        <end position="284"/>
    </location>
</feature>
<keyword evidence="3 6" id="KW-0812">Transmembrane</keyword>
<evidence type="ECO:0000256" key="6">
    <source>
        <dbReference type="SAM" id="Phobius"/>
    </source>
</evidence>
<dbReference type="SUPFAM" id="SSF103473">
    <property type="entry name" value="MFS general substrate transporter"/>
    <property type="match status" value="1"/>
</dbReference>
<evidence type="ECO:0000256" key="2">
    <source>
        <dbReference type="ARBA" id="ARBA00022475"/>
    </source>
</evidence>
<dbReference type="AlphaFoldDB" id="A0A356LC44"/>
<feature type="transmembrane region" description="Helical" evidence="6">
    <location>
        <begin position="128"/>
        <end position="146"/>
    </location>
</feature>
<feature type="domain" description="Major facilitator superfamily (MFS) profile" evidence="7">
    <location>
        <begin position="4"/>
        <end position="378"/>
    </location>
</feature>
<name>A0A356LC44_9BURK</name>
<dbReference type="InterPro" id="IPR020846">
    <property type="entry name" value="MFS_dom"/>
</dbReference>
<gene>
    <name evidence="8" type="ORF">DD666_01785</name>
</gene>
<evidence type="ECO:0000256" key="1">
    <source>
        <dbReference type="ARBA" id="ARBA00004651"/>
    </source>
</evidence>
<evidence type="ECO:0000256" key="3">
    <source>
        <dbReference type="ARBA" id="ARBA00022692"/>
    </source>
</evidence>
<evidence type="ECO:0000256" key="5">
    <source>
        <dbReference type="ARBA" id="ARBA00023136"/>
    </source>
</evidence>
<feature type="transmembrane region" description="Helical" evidence="6">
    <location>
        <begin position="158"/>
        <end position="180"/>
    </location>
</feature>
<feature type="transmembrane region" description="Helical" evidence="6">
    <location>
        <begin position="42"/>
        <end position="63"/>
    </location>
</feature>
<organism evidence="8 9">
    <name type="scientific">Advenella kashmirensis</name>
    <dbReference type="NCBI Taxonomy" id="310575"/>
    <lineage>
        <taxon>Bacteria</taxon>
        <taxon>Pseudomonadati</taxon>
        <taxon>Pseudomonadota</taxon>
        <taxon>Betaproteobacteria</taxon>
        <taxon>Burkholderiales</taxon>
        <taxon>Alcaligenaceae</taxon>
    </lineage>
</organism>
<feature type="transmembrane region" description="Helical" evidence="6">
    <location>
        <begin position="234"/>
        <end position="254"/>
    </location>
</feature>
<feature type="transmembrane region" description="Helical" evidence="6">
    <location>
        <begin position="70"/>
        <end position="89"/>
    </location>
</feature>
<comment type="subcellular location">
    <subcellularLocation>
        <location evidence="1">Cell membrane</location>
        <topology evidence="1">Multi-pass membrane protein</topology>
    </subcellularLocation>
</comment>
<dbReference type="CDD" id="cd17324">
    <property type="entry name" value="MFS_NepI_like"/>
    <property type="match status" value="1"/>
</dbReference>
<dbReference type="PROSITE" id="PS50850">
    <property type="entry name" value="MFS"/>
    <property type="match status" value="1"/>
</dbReference>
<dbReference type="PANTHER" id="PTHR43124">
    <property type="entry name" value="PURINE EFFLUX PUMP PBUE"/>
    <property type="match status" value="1"/>
</dbReference>
<dbReference type="GO" id="GO:0022857">
    <property type="term" value="F:transmembrane transporter activity"/>
    <property type="evidence" value="ECO:0007669"/>
    <property type="project" value="InterPro"/>
</dbReference>
<dbReference type="GO" id="GO:0005886">
    <property type="term" value="C:plasma membrane"/>
    <property type="evidence" value="ECO:0007669"/>
    <property type="project" value="UniProtKB-SubCell"/>
</dbReference>
<dbReference type="EMBL" id="DOEK01000004">
    <property type="protein sequence ID" value="HBP28131.1"/>
    <property type="molecule type" value="Genomic_DNA"/>
</dbReference>
<feature type="transmembrane region" description="Helical" evidence="6">
    <location>
        <begin position="201"/>
        <end position="222"/>
    </location>
</feature>
<keyword evidence="4 6" id="KW-1133">Transmembrane helix</keyword>